<dbReference type="InterPro" id="IPR050662">
    <property type="entry name" value="Sec-metab_biosynth-thioest"/>
</dbReference>
<sequence length="320" mass="36956">MILNTFKGLAKITLSTPFPVGDVNVYLVKGDALSLIDAGPLTDTAWEQLKRELKTFGYTPNDIEQIILTHHHPDHAGLLDRFTNDITVYGHPYNKHWLDRNERFDTVYRQFYTNRFIEAGIPKKFLTHIPGLISTLDYMCQRKLDVELTEGERIPGLEDWRVIETLGHAQSHLSFWREKDGTLLAGDHVLAHISPNPLLEPSFEEGVERTKPLLQYNDSLKKLLDYPISIAYTGHGDEVHDVHSLIPKRLEKQEERAQKVQQFLEGKEMTIFEVCQKLFPSVYKKELVLTLSETLGQLDYLESQNRVSKIERNGIYYYSC</sequence>
<dbReference type="PANTHER" id="PTHR23131">
    <property type="entry name" value="ENDORIBONUCLEASE LACTB2"/>
    <property type="match status" value="1"/>
</dbReference>
<evidence type="ECO:0000259" key="1">
    <source>
        <dbReference type="SMART" id="SM00849"/>
    </source>
</evidence>
<proteinExistence type="predicted"/>
<organism evidence="2 3">
    <name type="scientific">Bacillus seohaeanensis</name>
    <dbReference type="NCBI Taxonomy" id="284580"/>
    <lineage>
        <taxon>Bacteria</taxon>
        <taxon>Bacillati</taxon>
        <taxon>Bacillota</taxon>
        <taxon>Bacilli</taxon>
        <taxon>Bacillales</taxon>
        <taxon>Bacillaceae</taxon>
        <taxon>Bacillus</taxon>
    </lineage>
</organism>
<dbReference type="InterPro" id="IPR001279">
    <property type="entry name" value="Metallo-B-lactamas"/>
</dbReference>
<dbReference type="EMBL" id="JBHUMF010000005">
    <property type="protein sequence ID" value="MFD2679598.1"/>
    <property type="molecule type" value="Genomic_DNA"/>
</dbReference>
<comment type="caution">
    <text evidence="2">The sequence shown here is derived from an EMBL/GenBank/DDBJ whole genome shotgun (WGS) entry which is preliminary data.</text>
</comment>
<feature type="domain" description="Metallo-beta-lactamase" evidence="1">
    <location>
        <begin position="22"/>
        <end position="235"/>
    </location>
</feature>
<protein>
    <submittedName>
        <fullName evidence="2">MBL fold metallo-hydrolase</fullName>
    </submittedName>
</protein>
<dbReference type="InterPro" id="IPR036866">
    <property type="entry name" value="RibonucZ/Hydroxyglut_hydro"/>
</dbReference>
<gene>
    <name evidence="2" type="ORF">ACFSUL_02415</name>
</gene>
<dbReference type="Proteomes" id="UP001597506">
    <property type="component" value="Unassembled WGS sequence"/>
</dbReference>
<dbReference type="SMART" id="SM00849">
    <property type="entry name" value="Lactamase_B"/>
    <property type="match status" value="1"/>
</dbReference>
<reference evidence="3" key="1">
    <citation type="journal article" date="2019" name="Int. J. Syst. Evol. Microbiol.">
        <title>The Global Catalogue of Microorganisms (GCM) 10K type strain sequencing project: providing services to taxonomists for standard genome sequencing and annotation.</title>
        <authorList>
            <consortium name="The Broad Institute Genomics Platform"/>
            <consortium name="The Broad Institute Genome Sequencing Center for Infectious Disease"/>
            <person name="Wu L."/>
            <person name="Ma J."/>
        </authorList>
    </citation>
    <scope>NUCLEOTIDE SEQUENCE [LARGE SCALE GENOMIC DNA]</scope>
    <source>
        <strain evidence="3">KCTC 3913</strain>
    </source>
</reference>
<dbReference type="PANTHER" id="PTHR23131:SF4">
    <property type="entry name" value="METALLO-BETA-LACTAMASE SUPERFAMILY POTEIN"/>
    <property type="match status" value="1"/>
</dbReference>
<keyword evidence="3" id="KW-1185">Reference proteome</keyword>
<dbReference type="Pfam" id="PF00753">
    <property type="entry name" value="Lactamase_B"/>
    <property type="match status" value="1"/>
</dbReference>
<evidence type="ECO:0000313" key="2">
    <source>
        <dbReference type="EMBL" id="MFD2679598.1"/>
    </source>
</evidence>
<dbReference type="Gene3D" id="3.60.15.10">
    <property type="entry name" value="Ribonuclease Z/Hydroxyacylglutathione hydrolase-like"/>
    <property type="match status" value="1"/>
</dbReference>
<dbReference type="RefSeq" id="WP_071411404.1">
    <property type="nucleotide sequence ID" value="NZ_JBHUMF010000005.1"/>
</dbReference>
<name>A0ABW5RLS1_9BACI</name>
<accession>A0ABW5RLS1</accession>
<dbReference type="SUPFAM" id="SSF56281">
    <property type="entry name" value="Metallo-hydrolase/oxidoreductase"/>
    <property type="match status" value="1"/>
</dbReference>
<evidence type="ECO:0000313" key="3">
    <source>
        <dbReference type="Proteomes" id="UP001597506"/>
    </source>
</evidence>